<dbReference type="PROSITE" id="PS00154">
    <property type="entry name" value="ATPASE_E1_E2"/>
    <property type="match status" value="1"/>
</dbReference>
<dbReference type="PRINTS" id="PR00943">
    <property type="entry name" value="CUATPASE"/>
</dbReference>
<dbReference type="Proteomes" id="UP000284868">
    <property type="component" value="Unassembled WGS sequence"/>
</dbReference>
<dbReference type="RefSeq" id="WP_118365748.1">
    <property type="nucleotide sequence ID" value="NZ_QRPK01000045.1"/>
</dbReference>
<dbReference type="EC" id="7.2.2.8" evidence="3"/>
<accession>A0A415P7H2</accession>
<keyword evidence="12 14" id="KW-0472">Membrane</keyword>
<dbReference type="Gene3D" id="3.40.1110.10">
    <property type="entry name" value="Calcium-transporting ATPase, cytoplasmic domain N"/>
    <property type="match status" value="1"/>
</dbReference>
<keyword evidence="7" id="KW-0187">Copper transport</keyword>
<evidence type="ECO:0000256" key="10">
    <source>
        <dbReference type="ARBA" id="ARBA00022989"/>
    </source>
</evidence>
<name>A0A415P7H2_9FIRM</name>
<dbReference type="GO" id="GO:0016887">
    <property type="term" value="F:ATP hydrolysis activity"/>
    <property type="evidence" value="ECO:0007669"/>
    <property type="project" value="InterPro"/>
</dbReference>
<dbReference type="GO" id="GO:0005524">
    <property type="term" value="F:ATP binding"/>
    <property type="evidence" value="ECO:0007669"/>
    <property type="project" value="UniProtKB-UniRule"/>
</dbReference>
<gene>
    <name evidence="16" type="ORF">DWZ83_07955</name>
</gene>
<dbReference type="SFLD" id="SFLDS00003">
    <property type="entry name" value="Haloacid_Dehalogenase"/>
    <property type="match status" value="1"/>
</dbReference>
<dbReference type="InterPro" id="IPR018303">
    <property type="entry name" value="ATPase_P-typ_P_site"/>
</dbReference>
<evidence type="ECO:0000256" key="3">
    <source>
        <dbReference type="ARBA" id="ARBA00012517"/>
    </source>
</evidence>
<dbReference type="OrthoDB" id="9813266at2"/>
<organism evidence="16 17">
    <name type="scientific">Amedibacillus dolichus</name>
    <dbReference type="NCBI Taxonomy" id="31971"/>
    <lineage>
        <taxon>Bacteria</taxon>
        <taxon>Bacillati</taxon>
        <taxon>Bacillota</taxon>
        <taxon>Erysipelotrichia</taxon>
        <taxon>Erysipelotrichales</taxon>
        <taxon>Erysipelotrichaceae</taxon>
        <taxon>Amedibacillus</taxon>
    </lineage>
</organism>
<dbReference type="PRINTS" id="PR00119">
    <property type="entry name" value="CATATPASE"/>
</dbReference>
<keyword evidence="9" id="KW-1278">Translocase</keyword>
<dbReference type="FunFam" id="2.70.150.10:FF:000002">
    <property type="entry name" value="Copper-transporting ATPase 1, putative"/>
    <property type="match status" value="1"/>
</dbReference>
<evidence type="ECO:0000256" key="11">
    <source>
        <dbReference type="ARBA" id="ARBA00023008"/>
    </source>
</evidence>
<dbReference type="InterPro" id="IPR036163">
    <property type="entry name" value="HMA_dom_sf"/>
</dbReference>
<proteinExistence type="inferred from homology"/>
<dbReference type="InterPro" id="IPR059000">
    <property type="entry name" value="ATPase_P-type_domA"/>
</dbReference>
<feature type="transmembrane region" description="Helical" evidence="14">
    <location>
        <begin position="851"/>
        <end position="871"/>
    </location>
</feature>
<dbReference type="InterPro" id="IPR023299">
    <property type="entry name" value="ATPase_P-typ_cyto_dom_N"/>
</dbReference>
<dbReference type="InterPro" id="IPR017969">
    <property type="entry name" value="Heavy-metal-associated_CS"/>
</dbReference>
<evidence type="ECO:0000256" key="12">
    <source>
        <dbReference type="ARBA" id="ARBA00023136"/>
    </source>
</evidence>
<evidence type="ECO:0000256" key="14">
    <source>
        <dbReference type="RuleBase" id="RU362081"/>
    </source>
</evidence>
<keyword evidence="8 14" id="KW-0067">ATP-binding</keyword>
<comment type="similarity">
    <text evidence="2 14">Belongs to the cation transport ATPase (P-type) (TC 3.A.3) family. Type IB subfamily.</text>
</comment>
<dbReference type="PANTHER" id="PTHR43520:SF8">
    <property type="entry name" value="P-TYPE CU(+) TRANSPORTER"/>
    <property type="match status" value="1"/>
</dbReference>
<sequence length="877" mass="95434">MQRKYKVKGMQCAACAASVERVLNKLEEVDEASVNLVAEEVNIKAKDTLKEEQLFEAVRKAGFELFPTQPLHTQSFRVAGMQCAACAASVERVLNKREEIESASVNLVTSQVTLCYRQYRIEDWKRTVEKAGFQLLEEEHLEDIVLDIEGMSCAACASSLEKALSQADGIQKAEVNVLLNNASITYDQKKIKLPEILQIIEKVGFQGHVKKETVQKEVQKDYTGLRVYVTLGVAAVLLYVGMSHMLGPIQLPLPRIIHYTYHPLNFALIQFILATIILILGRRFYTRGFKALIHKAPNMDTLVAVGTGSAYIYSLYSLVMIMQGDVHAVHKLYFESAGVVVALVQFGKHLESLSKQKSTSAISALLQLRPSTATLWKNNAEFEVALDEVLPHDHLVVKAGEGIPVDGVLVEGSAHVDESMLTGESVPVKKKSGDQLIQGTINMDGRIVMECTATQEETTLAKIIQLVEDAQAKKAPIARIADRISLYFVPTVMLIAVIAFLAWYLATQDFAFALTIFVSVLVIACPCALGLATPTAIMVGSGKAAQSGIFMKSAEALEITSHIDTIVFDKTGTITIGKPVVTDCITNAKQADVLRLAAALESGSKHPFAHAILTAAKQHQLKPWRVKDIQTKNGKGLAAYDEGVEILVGSRRFMEENKVDISAYIAEAQKLLAQGKSVVWVSRGEAAFGILGIADEIKPKVREVIERLTKRGIEVYMMSGDHRLSAQTIAKQAGISHVIAEVLPQQKGEEIQKLQAQGKKVAMVGDGINDAIALTQAEVGIAIGSGSDVALESADIVLMKDNIEDVETAIRLSAAVIRNIHQNLFWAFFYNSLGIPLAAGVFYAFGGPLLSPVFAGGAMALSSVSVVSNALRLKKFH</sequence>
<feature type="domain" description="HMA" evidence="15">
    <location>
        <begin position="72"/>
        <end position="136"/>
    </location>
</feature>
<dbReference type="NCBIfam" id="TIGR01494">
    <property type="entry name" value="ATPase_P-type"/>
    <property type="match status" value="1"/>
</dbReference>
<keyword evidence="17" id="KW-1185">Reference proteome</keyword>
<evidence type="ECO:0000256" key="7">
    <source>
        <dbReference type="ARBA" id="ARBA00022796"/>
    </source>
</evidence>
<dbReference type="Pfam" id="PF00122">
    <property type="entry name" value="E1-E2_ATPase"/>
    <property type="match status" value="1"/>
</dbReference>
<evidence type="ECO:0000259" key="15">
    <source>
        <dbReference type="PROSITE" id="PS50846"/>
    </source>
</evidence>
<evidence type="ECO:0000256" key="1">
    <source>
        <dbReference type="ARBA" id="ARBA00004651"/>
    </source>
</evidence>
<dbReference type="NCBIfam" id="TIGR01511">
    <property type="entry name" value="ATPase-IB1_Cu"/>
    <property type="match status" value="1"/>
</dbReference>
<dbReference type="InterPro" id="IPR036412">
    <property type="entry name" value="HAD-like_sf"/>
</dbReference>
<dbReference type="InterPro" id="IPR006121">
    <property type="entry name" value="HMA_dom"/>
</dbReference>
<keyword evidence="14" id="KW-1003">Cell membrane</keyword>
<dbReference type="PANTHER" id="PTHR43520">
    <property type="entry name" value="ATP7, ISOFORM B"/>
    <property type="match status" value="1"/>
</dbReference>
<dbReference type="GO" id="GO:0005507">
    <property type="term" value="F:copper ion binding"/>
    <property type="evidence" value="ECO:0007669"/>
    <property type="project" value="TreeGrafter"/>
</dbReference>
<dbReference type="InterPro" id="IPR008250">
    <property type="entry name" value="ATPase_P-typ_transduc_dom_A_sf"/>
</dbReference>
<comment type="subcellular location">
    <subcellularLocation>
        <location evidence="1">Cell membrane</location>
        <topology evidence="1">Multi-pass membrane protein</topology>
    </subcellularLocation>
</comment>
<protein>
    <recommendedName>
        <fullName evidence="3">P-type Cu(+) transporter</fullName>
        <ecNumber evidence="3">7.2.2.8</ecNumber>
    </recommendedName>
</protein>
<feature type="transmembrane region" description="Helical" evidence="14">
    <location>
        <begin position="225"/>
        <end position="242"/>
    </location>
</feature>
<feature type="transmembrane region" description="Helical" evidence="14">
    <location>
        <begin position="510"/>
        <end position="533"/>
    </location>
</feature>
<keyword evidence="11" id="KW-0186">Copper</keyword>
<dbReference type="FunFam" id="3.30.70.100:FF:000005">
    <property type="entry name" value="Copper-exporting P-type ATPase A"/>
    <property type="match status" value="1"/>
</dbReference>
<feature type="domain" description="HMA" evidence="15">
    <location>
        <begin position="1"/>
        <end position="66"/>
    </location>
</feature>
<dbReference type="Pfam" id="PF00403">
    <property type="entry name" value="HMA"/>
    <property type="match status" value="3"/>
</dbReference>
<dbReference type="InterPro" id="IPR027256">
    <property type="entry name" value="P-typ_ATPase_IB"/>
</dbReference>
<comment type="caution">
    <text evidence="16">The sequence shown here is derived from an EMBL/GenBank/DDBJ whole genome shotgun (WGS) entry which is preliminary data.</text>
</comment>
<feature type="transmembrane region" description="Helical" evidence="14">
    <location>
        <begin position="484"/>
        <end position="504"/>
    </location>
</feature>
<keyword evidence="10 14" id="KW-1133">Transmembrane helix</keyword>
<dbReference type="Gene3D" id="3.40.50.1000">
    <property type="entry name" value="HAD superfamily/HAD-like"/>
    <property type="match status" value="1"/>
</dbReference>
<dbReference type="InterPro" id="IPR001757">
    <property type="entry name" value="P_typ_ATPase"/>
</dbReference>
<dbReference type="InterPro" id="IPR023214">
    <property type="entry name" value="HAD_sf"/>
</dbReference>
<dbReference type="PROSITE" id="PS01047">
    <property type="entry name" value="HMA_1"/>
    <property type="match status" value="2"/>
</dbReference>
<dbReference type="Gene3D" id="2.70.150.10">
    <property type="entry name" value="Calcium-transporting ATPase, cytoplasmic transduction domain A"/>
    <property type="match status" value="1"/>
</dbReference>
<comment type="catalytic activity">
    <reaction evidence="13">
        <text>Cu(+)(in) + ATP + H2O = Cu(+)(out) + ADP + phosphate + H(+)</text>
        <dbReference type="Rhea" id="RHEA:25792"/>
        <dbReference type="ChEBI" id="CHEBI:15377"/>
        <dbReference type="ChEBI" id="CHEBI:15378"/>
        <dbReference type="ChEBI" id="CHEBI:30616"/>
        <dbReference type="ChEBI" id="CHEBI:43474"/>
        <dbReference type="ChEBI" id="CHEBI:49552"/>
        <dbReference type="ChEBI" id="CHEBI:456216"/>
        <dbReference type="EC" id="7.2.2.8"/>
    </reaction>
</comment>
<dbReference type="PROSITE" id="PS50846">
    <property type="entry name" value="HMA_2"/>
    <property type="match status" value="3"/>
</dbReference>
<evidence type="ECO:0000256" key="13">
    <source>
        <dbReference type="ARBA" id="ARBA00049289"/>
    </source>
</evidence>
<keyword evidence="7" id="KW-0813">Transport</keyword>
<evidence type="ECO:0000256" key="5">
    <source>
        <dbReference type="ARBA" id="ARBA00022723"/>
    </source>
</evidence>
<keyword evidence="4 14" id="KW-0812">Transmembrane</keyword>
<evidence type="ECO:0000256" key="9">
    <source>
        <dbReference type="ARBA" id="ARBA00022967"/>
    </source>
</evidence>
<evidence type="ECO:0000256" key="4">
    <source>
        <dbReference type="ARBA" id="ARBA00022692"/>
    </source>
</evidence>
<evidence type="ECO:0000256" key="8">
    <source>
        <dbReference type="ARBA" id="ARBA00022840"/>
    </source>
</evidence>
<keyword evidence="7" id="KW-0406">Ion transport</keyword>
<dbReference type="SUPFAM" id="SSF56784">
    <property type="entry name" value="HAD-like"/>
    <property type="match status" value="1"/>
</dbReference>
<dbReference type="EMBL" id="QRPK01000045">
    <property type="protein sequence ID" value="RHM08671.1"/>
    <property type="molecule type" value="Genomic_DNA"/>
</dbReference>
<keyword evidence="6 14" id="KW-0547">Nucleotide-binding</keyword>
<feature type="transmembrane region" description="Helical" evidence="14">
    <location>
        <begin position="262"/>
        <end position="281"/>
    </location>
</feature>
<dbReference type="SUPFAM" id="SSF55008">
    <property type="entry name" value="HMA, heavy metal-associated domain"/>
    <property type="match status" value="3"/>
</dbReference>
<evidence type="ECO:0000313" key="17">
    <source>
        <dbReference type="Proteomes" id="UP000284868"/>
    </source>
</evidence>
<dbReference type="Gene3D" id="3.30.70.100">
    <property type="match status" value="3"/>
</dbReference>
<dbReference type="InterPro" id="IPR044492">
    <property type="entry name" value="P_typ_ATPase_HD_dom"/>
</dbReference>
<keyword evidence="5 14" id="KW-0479">Metal-binding</keyword>
<dbReference type="AlphaFoldDB" id="A0A415P7H2"/>
<dbReference type="GO" id="GO:0043682">
    <property type="term" value="F:P-type divalent copper transporter activity"/>
    <property type="evidence" value="ECO:0007669"/>
    <property type="project" value="TreeGrafter"/>
</dbReference>
<evidence type="ECO:0000313" key="16">
    <source>
        <dbReference type="EMBL" id="RHM08671.1"/>
    </source>
</evidence>
<dbReference type="GO" id="GO:0055070">
    <property type="term" value="P:copper ion homeostasis"/>
    <property type="evidence" value="ECO:0007669"/>
    <property type="project" value="TreeGrafter"/>
</dbReference>
<feature type="transmembrane region" description="Helical" evidence="14">
    <location>
        <begin position="328"/>
        <end position="347"/>
    </location>
</feature>
<evidence type="ECO:0000256" key="2">
    <source>
        <dbReference type="ARBA" id="ARBA00006024"/>
    </source>
</evidence>
<evidence type="ECO:0000256" key="6">
    <source>
        <dbReference type="ARBA" id="ARBA00022741"/>
    </source>
</evidence>
<feature type="domain" description="HMA" evidence="15">
    <location>
        <begin position="142"/>
        <end position="208"/>
    </location>
</feature>
<dbReference type="CDD" id="cd02094">
    <property type="entry name" value="P-type_ATPase_Cu-like"/>
    <property type="match status" value="1"/>
</dbReference>
<dbReference type="SUPFAM" id="SSF81665">
    <property type="entry name" value="Calcium ATPase, transmembrane domain M"/>
    <property type="match status" value="1"/>
</dbReference>
<reference evidence="16 17" key="1">
    <citation type="submission" date="2018-08" db="EMBL/GenBank/DDBJ databases">
        <title>A genome reference for cultivated species of the human gut microbiota.</title>
        <authorList>
            <person name="Zou Y."/>
            <person name="Xue W."/>
            <person name="Luo G."/>
        </authorList>
    </citation>
    <scope>NUCLEOTIDE SEQUENCE [LARGE SCALE GENOMIC DNA]</scope>
    <source>
        <strain evidence="16 17">AF35-6BH</strain>
    </source>
</reference>
<dbReference type="InterPro" id="IPR023298">
    <property type="entry name" value="ATPase_P-typ_TM_dom_sf"/>
</dbReference>
<dbReference type="GO" id="GO:0140581">
    <property type="term" value="F:P-type monovalent copper transporter activity"/>
    <property type="evidence" value="ECO:0007669"/>
    <property type="project" value="UniProtKB-EC"/>
</dbReference>
<dbReference type="SFLD" id="SFLDG00002">
    <property type="entry name" value="C1.7:_P-type_atpase_like"/>
    <property type="match status" value="1"/>
</dbReference>
<dbReference type="SFLD" id="SFLDF00027">
    <property type="entry name" value="p-type_atpase"/>
    <property type="match status" value="1"/>
</dbReference>
<dbReference type="SUPFAM" id="SSF81653">
    <property type="entry name" value="Calcium ATPase, transduction domain A"/>
    <property type="match status" value="1"/>
</dbReference>
<dbReference type="CDD" id="cd00371">
    <property type="entry name" value="HMA"/>
    <property type="match status" value="3"/>
</dbReference>
<dbReference type="Pfam" id="PF00702">
    <property type="entry name" value="Hydrolase"/>
    <property type="match status" value="1"/>
</dbReference>
<dbReference type="NCBIfam" id="TIGR01525">
    <property type="entry name" value="ATPase-IB_hvy"/>
    <property type="match status" value="1"/>
</dbReference>
<feature type="transmembrane region" description="Helical" evidence="14">
    <location>
        <begin position="302"/>
        <end position="322"/>
    </location>
</feature>
<dbReference type="GO" id="GO:0005886">
    <property type="term" value="C:plasma membrane"/>
    <property type="evidence" value="ECO:0007669"/>
    <property type="project" value="UniProtKB-SubCell"/>
</dbReference>
<feature type="transmembrane region" description="Helical" evidence="14">
    <location>
        <begin position="824"/>
        <end position="845"/>
    </location>
</feature>